<comment type="caution">
    <text evidence="5">The sequence shown here is derived from an EMBL/GenBank/DDBJ whole genome shotgun (WGS) entry which is preliminary data.</text>
</comment>
<evidence type="ECO:0000256" key="2">
    <source>
        <dbReference type="ARBA" id="ARBA00019992"/>
    </source>
</evidence>
<organism evidence="5 6">
    <name type="scientific">Actinomadura rugatobispora</name>
    <dbReference type="NCBI Taxonomy" id="1994"/>
    <lineage>
        <taxon>Bacteria</taxon>
        <taxon>Bacillati</taxon>
        <taxon>Actinomycetota</taxon>
        <taxon>Actinomycetes</taxon>
        <taxon>Streptosporangiales</taxon>
        <taxon>Thermomonosporaceae</taxon>
        <taxon>Actinomadura</taxon>
    </lineage>
</organism>
<accession>A0ABW0ZZK3</accession>
<evidence type="ECO:0000256" key="1">
    <source>
        <dbReference type="ARBA" id="ARBA00005857"/>
    </source>
</evidence>
<keyword evidence="3" id="KW-0677">Repeat</keyword>
<gene>
    <name evidence="5" type="ORF">ACFPZN_16245</name>
</gene>
<dbReference type="Gene3D" id="1.25.40.10">
    <property type="entry name" value="Tetratricopeptide repeat domain"/>
    <property type="match status" value="1"/>
</dbReference>
<evidence type="ECO:0000313" key="5">
    <source>
        <dbReference type="EMBL" id="MFC5747179.1"/>
    </source>
</evidence>
<evidence type="ECO:0000313" key="6">
    <source>
        <dbReference type="Proteomes" id="UP001596074"/>
    </source>
</evidence>
<dbReference type="EMBL" id="JBHSON010000020">
    <property type="protein sequence ID" value="MFC5747179.1"/>
    <property type="molecule type" value="Genomic_DNA"/>
</dbReference>
<sequence length="449" mass="48990">MQTDEYDLPLNAPDAAAVTALRRSVGRLLRFRHGMLDPVEPWTAAGEPFPLASVLDAYVGALSTEAGIAAESGARFAAARRGFAGLALTDRERDHVEAAGLLLAGDLGAAGAVLARISMRHPRDLIALAVGHQVDFLRGDAVALRDRIGAVLPFSGEDDPHYGCLLGMYAFGAEENGHWEYAEELGRRAVSLDAENVWAIHAVAHTYEMRARGDDGLRWIEERRGQWDGDNYMRLHIAWHHALFLLEAGDADAVLRIYDRTLAPEKTSGTALEILNGSSLLWRLHLAGADVHDRFTELAKAWRPRAGEPWCAFNDWHAAMCFAGAGDADAAAELLRSRERYAAEAGSAEAENAAVTAAVGLPVCRAIVAFARGRHREVLDLLMPVRRELYRCGGSHAQRDVVHQTLLEAALRAGRRDEARTLVGERLAVRPASPFNRRKKLELTATADA</sequence>
<comment type="similarity">
    <text evidence="1">Belongs to the TTC38 family.</text>
</comment>
<dbReference type="PANTHER" id="PTHR16263:SF4">
    <property type="entry name" value="TETRATRICOPEPTIDE REPEAT PROTEIN 38"/>
    <property type="match status" value="1"/>
</dbReference>
<keyword evidence="4" id="KW-0802">TPR repeat</keyword>
<proteinExistence type="inferred from homology"/>
<protein>
    <recommendedName>
        <fullName evidence="2">Tetratricopeptide repeat protein 38</fullName>
    </recommendedName>
</protein>
<dbReference type="PANTHER" id="PTHR16263">
    <property type="entry name" value="TETRATRICOPEPTIDE REPEAT PROTEIN 38"/>
    <property type="match status" value="1"/>
</dbReference>
<dbReference type="RefSeq" id="WP_378282798.1">
    <property type="nucleotide sequence ID" value="NZ_JBHSON010000020.1"/>
</dbReference>
<evidence type="ECO:0000256" key="4">
    <source>
        <dbReference type="ARBA" id="ARBA00022803"/>
    </source>
</evidence>
<evidence type="ECO:0000256" key="3">
    <source>
        <dbReference type="ARBA" id="ARBA00022737"/>
    </source>
</evidence>
<keyword evidence="6" id="KW-1185">Reference proteome</keyword>
<dbReference type="Proteomes" id="UP001596074">
    <property type="component" value="Unassembled WGS sequence"/>
</dbReference>
<name>A0ABW0ZZK3_9ACTN</name>
<reference evidence="6" key="1">
    <citation type="journal article" date="2019" name="Int. J. Syst. Evol. Microbiol.">
        <title>The Global Catalogue of Microorganisms (GCM) 10K type strain sequencing project: providing services to taxonomists for standard genome sequencing and annotation.</title>
        <authorList>
            <consortium name="The Broad Institute Genomics Platform"/>
            <consortium name="The Broad Institute Genome Sequencing Center for Infectious Disease"/>
            <person name="Wu L."/>
            <person name="Ma J."/>
        </authorList>
    </citation>
    <scope>NUCLEOTIDE SEQUENCE [LARGE SCALE GENOMIC DNA]</scope>
    <source>
        <strain evidence="6">KCTC 42087</strain>
    </source>
</reference>
<dbReference type="InterPro" id="IPR011990">
    <property type="entry name" value="TPR-like_helical_dom_sf"/>
</dbReference>
<dbReference type="InterPro" id="IPR033891">
    <property type="entry name" value="TTC38"/>
</dbReference>
<dbReference type="CDD" id="cd05804">
    <property type="entry name" value="StaR_like"/>
    <property type="match status" value="1"/>
</dbReference>